<proteinExistence type="predicted"/>
<keyword evidence="2" id="KW-1185">Reference proteome</keyword>
<dbReference type="InterPro" id="IPR010349">
    <property type="entry name" value="Asparaginase_II"/>
</dbReference>
<dbReference type="EMBL" id="WBJY01000001">
    <property type="protein sequence ID" value="KAB1649899.1"/>
    <property type="molecule type" value="Genomic_DNA"/>
</dbReference>
<organism evidence="1 2">
    <name type="scientific">Pseudoclavibacter endophyticus</name>
    <dbReference type="NCBI Taxonomy" id="1778590"/>
    <lineage>
        <taxon>Bacteria</taxon>
        <taxon>Bacillati</taxon>
        <taxon>Actinomycetota</taxon>
        <taxon>Actinomycetes</taxon>
        <taxon>Micrococcales</taxon>
        <taxon>Microbacteriaceae</taxon>
        <taxon>Pseudoclavibacter</taxon>
    </lineage>
</organism>
<reference evidence="1 2" key="1">
    <citation type="submission" date="2019-09" db="EMBL/GenBank/DDBJ databases">
        <title>Phylogeny of genus Pseudoclavibacter and closely related genus.</title>
        <authorList>
            <person name="Li Y."/>
        </authorList>
    </citation>
    <scope>NUCLEOTIDE SEQUENCE [LARGE SCALE GENOMIC DNA]</scope>
    <source>
        <strain evidence="1 2">EGI 60007</strain>
    </source>
</reference>
<accession>A0A6H9WG15</accession>
<name>A0A6H9WG15_9MICO</name>
<sequence length="340" mass="34573">MSETFAANSAAELAVVERSGFIESRHLGSAAVVSAEGALLAAVGDIESPVFPRSTLKPFQALAALTAGAELSGEHLAIAQASHGATPAHVALVREILGRAGLDDRALTCPPDWPLDRAARDALVRAGGAAAPVYMNCSGKHAAFLAACVAQEWPLESVLDPEHPMQAHVRDTVERLTSARPTAVGVDGCGAPVLALPLLALARGVGRLRASNASSPFPLFRNAAAVMTAALEHGWAIDGPSRPNAVVIDELNTYAKSGAEGMLAMSAPNGTTVAVKVLDGSSRASTLVGLQLLVAAGALDVSEVQRAVPRLGLEVHGGGTAVGAIRVGADVPTRISVDAA</sequence>
<protein>
    <submittedName>
        <fullName evidence="1">Asparaginase</fullName>
    </submittedName>
</protein>
<dbReference type="PANTHER" id="PTHR42110:SF1">
    <property type="entry name" value="L-ASPARAGINASE, PUTATIVE (AFU_ORTHOLOGUE AFUA_3G11890)-RELATED"/>
    <property type="match status" value="1"/>
</dbReference>
<dbReference type="OrthoDB" id="9780674at2"/>
<evidence type="ECO:0000313" key="2">
    <source>
        <dbReference type="Proteomes" id="UP000431744"/>
    </source>
</evidence>
<dbReference type="Pfam" id="PF06089">
    <property type="entry name" value="Asparaginase_II"/>
    <property type="match status" value="1"/>
</dbReference>
<dbReference type="Proteomes" id="UP000431744">
    <property type="component" value="Unassembled WGS sequence"/>
</dbReference>
<comment type="caution">
    <text evidence="1">The sequence shown here is derived from an EMBL/GenBank/DDBJ whole genome shotgun (WGS) entry which is preliminary data.</text>
</comment>
<dbReference type="PANTHER" id="PTHR42110">
    <property type="entry name" value="L-ASPARAGINASE, PUTATIVE (AFU_ORTHOLOGUE AFUA_3G11890)-RELATED"/>
    <property type="match status" value="1"/>
</dbReference>
<evidence type="ECO:0000313" key="1">
    <source>
        <dbReference type="EMBL" id="KAB1649899.1"/>
    </source>
</evidence>
<dbReference type="RefSeq" id="WP_158028483.1">
    <property type="nucleotide sequence ID" value="NZ_BMHG01000001.1"/>
</dbReference>
<gene>
    <name evidence="1" type="ORF">F8O04_06655</name>
</gene>
<dbReference type="AlphaFoldDB" id="A0A6H9WG15"/>